<feature type="domain" description="Aldehyde dehydrogenase" evidence="3">
    <location>
        <begin position="58"/>
        <end position="511"/>
    </location>
</feature>
<dbReference type="EMBL" id="QRDQ01000009">
    <property type="protein sequence ID" value="RED23726.1"/>
    <property type="molecule type" value="Genomic_DNA"/>
</dbReference>
<dbReference type="PANTHER" id="PTHR43353">
    <property type="entry name" value="SUCCINATE-SEMIALDEHYDE DEHYDROGENASE, MITOCHONDRIAL"/>
    <property type="match status" value="1"/>
</dbReference>
<evidence type="ECO:0000313" key="4">
    <source>
        <dbReference type="EMBL" id="RED23726.1"/>
    </source>
</evidence>
<dbReference type="Gene3D" id="3.40.605.10">
    <property type="entry name" value="Aldehyde Dehydrogenase, Chain A, domain 1"/>
    <property type="match status" value="1"/>
</dbReference>
<dbReference type="PANTHER" id="PTHR43353:SF5">
    <property type="entry name" value="SUCCINATE-SEMIALDEHYDE DEHYDROGENASE, MITOCHONDRIAL"/>
    <property type="match status" value="1"/>
</dbReference>
<dbReference type="InterPro" id="IPR016163">
    <property type="entry name" value="Ald_DH_C"/>
</dbReference>
<keyword evidence="5" id="KW-1185">Reference proteome</keyword>
<evidence type="ECO:0000256" key="2">
    <source>
        <dbReference type="ARBA" id="ARBA00023002"/>
    </source>
</evidence>
<comment type="similarity">
    <text evidence="1">Belongs to the aldehyde dehydrogenase family.</text>
</comment>
<dbReference type="InterPro" id="IPR016160">
    <property type="entry name" value="Ald_DH_CS_CYS"/>
</dbReference>
<accession>A0A3D9FT41</accession>
<dbReference type="Proteomes" id="UP000257004">
    <property type="component" value="Unassembled WGS sequence"/>
</dbReference>
<proteinExistence type="inferred from homology"/>
<evidence type="ECO:0000256" key="1">
    <source>
        <dbReference type="ARBA" id="ARBA00009986"/>
    </source>
</evidence>
<keyword evidence="2" id="KW-0560">Oxidoreductase</keyword>
<dbReference type="Pfam" id="PF00171">
    <property type="entry name" value="Aldedh"/>
    <property type="match status" value="1"/>
</dbReference>
<dbReference type="InterPro" id="IPR050740">
    <property type="entry name" value="Aldehyde_DH_Superfamily"/>
</dbReference>
<dbReference type="InterPro" id="IPR015590">
    <property type="entry name" value="Aldehyde_DH_dom"/>
</dbReference>
<dbReference type="InterPro" id="IPR016161">
    <property type="entry name" value="Ald_DH/histidinol_DH"/>
</dbReference>
<organism evidence="4 5">
    <name type="scientific">Flavobacterium cutihirudinis</name>
    <dbReference type="NCBI Taxonomy" id="1265740"/>
    <lineage>
        <taxon>Bacteria</taxon>
        <taxon>Pseudomonadati</taxon>
        <taxon>Bacteroidota</taxon>
        <taxon>Flavobacteriia</taxon>
        <taxon>Flavobacteriales</taxon>
        <taxon>Flavobacteriaceae</taxon>
        <taxon>Flavobacterium</taxon>
    </lineage>
</organism>
<dbReference type="GO" id="GO:0016620">
    <property type="term" value="F:oxidoreductase activity, acting on the aldehyde or oxo group of donors, NAD or NADP as acceptor"/>
    <property type="evidence" value="ECO:0007669"/>
    <property type="project" value="InterPro"/>
</dbReference>
<sequence>MKSLFFHYNAINKPNNNNQIMSLIPEEFEIKTLINQETYLVNGELKHWTGQTTPVFSTISSTEKYTPTLLGAIPFMGEKEAAEVVEAANAAYDKGQGLWPTMKVADRIKCMENFVKQMKETREEVVKYLMWEIGKSLGDSQKEFDRTVEYIYDTIASYKELNGRSSHFEKVQGVNAMIRRGPLGVVLCLGPYNYPLNETFSLLIPALIMGNTVIFKPAKHGVLCISPLLEAFRSSFPKGVINIVYGRGREVASPIMKSGKIDVLALIGNSKSAIALQDQHPNKNRLRLILGLEAKNPAIILPDADLDLAIQECITGTLSFNGQRCTALKVLYVHESIAEEFNRRFSEKVDALQFGNPWEKGVALTPLPETDKPKYIQELIDDAVHKGAKILNEKGGKHTDNFIFPAVLYPVNSKMRVYHEEQFGPVIPVISFKDIQEPLDDMAESNYGQQVSLFGKDIKTLAPLIDALVNLVCRVNLNSSCQRGPDAFPFTGRKDSAVGTLSIPDALRSFSIRTFVASKDIAYNNEILQELLNSKESNFINTDYIL</sequence>
<dbReference type="CDD" id="cd07082">
    <property type="entry name" value="ALDH_F11_NP-GAPDH"/>
    <property type="match status" value="1"/>
</dbReference>
<evidence type="ECO:0000259" key="3">
    <source>
        <dbReference type="Pfam" id="PF00171"/>
    </source>
</evidence>
<comment type="caution">
    <text evidence="4">The sequence shown here is derived from an EMBL/GenBank/DDBJ whole genome shotgun (WGS) entry which is preliminary data.</text>
</comment>
<evidence type="ECO:0000313" key="5">
    <source>
        <dbReference type="Proteomes" id="UP000257004"/>
    </source>
</evidence>
<dbReference type="SUPFAM" id="SSF53720">
    <property type="entry name" value="ALDH-like"/>
    <property type="match status" value="1"/>
</dbReference>
<dbReference type="AlphaFoldDB" id="A0A3D9FT41"/>
<protein>
    <submittedName>
        <fullName evidence="4">Glyceraldehyde-3-phosphate dehydrogenase (NADP+)</fullName>
    </submittedName>
</protein>
<reference evidence="4 5" key="1">
    <citation type="submission" date="2018-07" db="EMBL/GenBank/DDBJ databases">
        <title>Genomic Encyclopedia of Archaeal and Bacterial Type Strains, Phase II (KMG-II): from individual species to whole genera.</title>
        <authorList>
            <person name="Goeker M."/>
        </authorList>
    </citation>
    <scope>NUCLEOTIDE SEQUENCE [LARGE SCALE GENOMIC DNA]</scope>
    <source>
        <strain evidence="4 5">DSM 25795</strain>
    </source>
</reference>
<dbReference type="InterPro" id="IPR016162">
    <property type="entry name" value="Ald_DH_N"/>
</dbReference>
<name>A0A3D9FT41_9FLAO</name>
<dbReference type="PROSITE" id="PS00070">
    <property type="entry name" value="ALDEHYDE_DEHYDR_CYS"/>
    <property type="match status" value="1"/>
</dbReference>
<gene>
    <name evidence="4" type="ORF">BD847_2791</name>
</gene>
<dbReference type="Gene3D" id="3.40.309.10">
    <property type="entry name" value="Aldehyde Dehydrogenase, Chain A, domain 2"/>
    <property type="match status" value="1"/>
</dbReference>